<gene>
    <name evidence="2" type="ORF">HZB08_00470</name>
</gene>
<sequence>YIVAHELEFKKIHNLLTLLKICSAHNPALNQILEDCTLLNSYYIDTRYPVHWPTNHTREVTEQARAAVRRIAGVIKGFLPKSPC</sequence>
<dbReference type="PROSITE" id="PS50910">
    <property type="entry name" value="HEPN"/>
    <property type="match status" value="1"/>
</dbReference>
<evidence type="ECO:0000259" key="1">
    <source>
        <dbReference type="PROSITE" id="PS50910"/>
    </source>
</evidence>
<reference evidence="2" key="1">
    <citation type="submission" date="2020-07" db="EMBL/GenBank/DDBJ databases">
        <title>Huge and variable diversity of episymbiotic CPR bacteria and DPANN archaea in groundwater ecosystems.</title>
        <authorList>
            <person name="He C.Y."/>
            <person name="Keren R."/>
            <person name="Whittaker M."/>
            <person name="Farag I.F."/>
            <person name="Doudna J."/>
            <person name="Cate J.H.D."/>
            <person name="Banfield J.F."/>
        </authorList>
    </citation>
    <scope>NUCLEOTIDE SEQUENCE</scope>
    <source>
        <strain evidence="2">NC_groundwater_1860_Pr3_B-0.1um_51_7</strain>
    </source>
</reference>
<dbReference type="EMBL" id="JACRKR010000022">
    <property type="protein sequence ID" value="MBI5078483.1"/>
    <property type="molecule type" value="Genomic_DNA"/>
</dbReference>
<feature type="non-terminal residue" evidence="2">
    <location>
        <position position="1"/>
    </location>
</feature>
<dbReference type="InterPro" id="IPR007842">
    <property type="entry name" value="HEPN_dom"/>
</dbReference>
<dbReference type="AlphaFoldDB" id="A0A9D6YVQ5"/>
<proteinExistence type="predicted"/>
<name>A0A9D6YVQ5_UNCSA</name>
<comment type="caution">
    <text evidence="2">The sequence shown here is derived from an EMBL/GenBank/DDBJ whole genome shotgun (WGS) entry which is preliminary data.</text>
</comment>
<dbReference type="SUPFAM" id="SSF81593">
    <property type="entry name" value="Nucleotidyltransferase substrate binding subunit/domain"/>
    <property type="match status" value="1"/>
</dbReference>
<dbReference type="Pfam" id="PF05168">
    <property type="entry name" value="HEPN"/>
    <property type="match status" value="1"/>
</dbReference>
<evidence type="ECO:0000313" key="2">
    <source>
        <dbReference type="EMBL" id="MBI5078483.1"/>
    </source>
</evidence>
<dbReference type="Gene3D" id="1.20.120.330">
    <property type="entry name" value="Nucleotidyltransferases domain 2"/>
    <property type="match status" value="1"/>
</dbReference>
<protein>
    <submittedName>
        <fullName evidence="2">HEPN domain-containing protein</fullName>
    </submittedName>
</protein>
<organism evidence="2 3">
    <name type="scientific">Candidatus Saganbacteria bacterium</name>
    <dbReference type="NCBI Taxonomy" id="2575572"/>
    <lineage>
        <taxon>Bacteria</taxon>
        <taxon>Bacillati</taxon>
        <taxon>Saganbacteria</taxon>
    </lineage>
</organism>
<feature type="domain" description="HEPN" evidence="1">
    <location>
        <begin position="1"/>
        <end position="71"/>
    </location>
</feature>
<evidence type="ECO:0000313" key="3">
    <source>
        <dbReference type="Proteomes" id="UP000808761"/>
    </source>
</evidence>
<accession>A0A9D6YVQ5</accession>
<dbReference type="Proteomes" id="UP000808761">
    <property type="component" value="Unassembled WGS sequence"/>
</dbReference>